<keyword evidence="2" id="KW-1185">Reference proteome</keyword>
<dbReference type="Proteomes" id="UP000730739">
    <property type="component" value="Unassembled WGS sequence"/>
</dbReference>
<dbReference type="RefSeq" id="WP_209600544.1">
    <property type="nucleotide sequence ID" value="NZ_JAGILA010000001.1"/>
</dbReference>
<name>A0ABS4QVW5_9HYPH</name>
<accession>A0ABS4QVW5</accession>
<proteinExistence type="predicted"/>
<sequence length="71" mass="8218">MHTEECLQLHFDLLSGRALLAYGDKEYVLPGIYRTKETAQSAAQKFAWEELGWKRRAPEIRGASEVPVWLR</sequence>
<evidence type="ECO:0000313" key="2">
    <source>
        <dbReference type="Proteomes" id="UP000730739"/>
    </source>
</evidence>
<protein>
    <submittedName>
        <fullName evidence="1">Uncharacterized protein</fullName>
    </submittedName>
</protein>
<evidence type="ECO:0000313" key="1">
    <source>
        <dbReference type="EMBL" id="MBP2234296.1"/>
    </source>
</evidence>
<organism evidence="1 2">
    <name type="scientific">Sinorhizobium kostiense</name>
    <dbReference type="NCBI Taxonomy" id="76747"/>
    <lineage>
        <taxon>Bacteria</taxon>
        <taxon>Pseudomonadati</taxon>
        <taxon>Pseudomonadota</taxon>
        <taxon>Alphaproteobacteria</taxon>
        <taxon>Hyphomicrobiales</taxon>
        <taxon>Rhizobiaceae</taxon>
        <taxon>Sinorhizobium/Ensifer group</taxon>
        <taxon>Sinorhizobium</taxon>
    </lineage>
</organism>
<comment type="caution">
    <text evidence="1">The sequence shown here is derived from an EMBL/GenBank/DDBJ whole genome shotgun (WGS) entry which is preliminary data.</text>
</comment>
<dbReference type="EMBL" id="JAGILA010000001">
    <property type="protein sequence ID" value="MBP2234296.1"/>
    <property type="molecule type" value="Genomic_DNA"/>
</dbReference>
<reference evidence="1 2" key="1">
    <citation type="submission" date="2021-03" db="EMBL/GenBank/DDBJ databases">
        <title>Genomic Encyclopedia of Type Strains, Phase IV (KMG-IV): sequencing the most valuable type-strain genomes for metagenomic binning, comparative biology and taxonomic classification.</title>
        <authorList>
            <person name="Goeker M."/>
        </authorList>
    </citation>
    <scope>NUCLEOTIDE SEQUENCE [LARGE SCALE GENOMIC DNA]</scope>
    <source>
        <strain evidence="1 2">DSM 13372</strain>
    </source>
</reference>
<gene>
    <name evidence="1" type="ORF">J2Z31_000786</name>
</gene>